<comment type="caution">
    <text evidence="7">The sequence shown here is derived from an EMBL/GenBank/DDBJ whole genome shotgun (WGS) entry which is preliminary data.</text>
</comment>
<dbReference type="CDD" id="cd06173">
    <property type="entry name" value="MFS_MefA_like"/>
    <property type="match status" value="1"/>
</dbReference>
<dbReference type="Proteomes" id="UP000051621">
    <property type="component" value="Unassembled WGS sequence"/>
</dbReference>
<dbReference type="GO" id="GO:0022857">
    <property type="term" value="F:transmembrane transporter activity"/>
    <property type="evidence" value="ECO:0007669"/>
    <property type="project" value="InterPro"/>
</dbReference>
<dbReference type="AlphaFoldDB" id="A0A0R1LZ50"/>
<keyword evidence="8" id="KW-1185">Reference proteome</keyword>
<evidence type="ECO:0000256" key="4">
    <source>
        <dbReference type="ARBA" id="ARBA00022989"/>
    </source>
</evidence>
<feature type="transmembrane region" description="Helical" evidence="6">
    <location>
        <begin position="288"/>
        <end position="311"/>
    </location>
</feature>
<evidence type="ECO:0000313" key="8">
    <source>
        <dbReference type="Proteomes" id="UP000051621"/>
    </source>
</evidence>
<feature type="transmembrane region" description="Helical" evidence="6">
    <location>
        <begin position="354"/>
        <end position="378"/>
    </location>
</feature>
<evidence type="ECO:0000256" key="5">
    <source>
        <dbReference type="ARBA" id="ARBA00023136"/>
    </source>
</evidence>
<organism evidence="7 8">
    <name type="scientific">Liquorilactobacillus capillatus DSM 19910</name>
    <dbReference type="NCBI Taxonomy" id="1423731"/>
    <lineage>
        <taxon>Bacteria</taxon>
        <taxon>Bacillati</taxon>
        <taxon>Bacillota</taxon>
        <taxon>Bacilli</taxon>
        <taxon>Lactobacillales</taxon>
        <taxon>Lactobacillaceae</taxon>
        <taxon>Liquorilactobacillus</taxon>
    </lineage>
</organism>
<dbReference type="InterPro" id="IPR036259">
    <property type="entry name" value="MFS_trans_sf"/>
</dbReference>
<keyword evidence="4 6" id="KW-1133">Transmembrane helix</keyword>
<dbReference type="STRING" id="1423731.FC81_GL001760"/>
<feature type="transmembrane region" description="Helical" evidence="6">
    <location>
        <begin position="317"/>
        <end position="342"/>
    </location>
</feature>
<evidence type="ECO:0000256" key="6">
    <source>
        <dbReference type="SAM" id="Phobius"/>
    </source>
</evidence>
<feature type="transmembrane region" description="Helical" evidence="6">
    <location>
        <begin position="170"/>
        <end position="189"/>
    </location>
</feature>
<evidence type="ECO:0000256" key="3">
    <source>
        <dbReference type="ARBA" id="ARBA00022692"/>
    </source>
</evidence>
<dbReference type="RefSeq" id="WP_057745558.1">
    <property type="nucleotide sequence ID" value="NZ_AZEF01000032.1"/>
</dbReference>
<reference evidence="7 8" key="1">
    <citation type="journal article" date="2015" name="Genome Announc.">
        <title>Expanding the biotechnology potential of lactobacilli through comparative genomics of 213 strains and associated genera.</title>
        <authorList>
            <person name="Sun Z."/>
            <person name="Harris H.M."/>
            <person name="McCann A."/>
            <person name="Guo C."/>
            <person name="Argimon S."/>
            <person name="Zhang W."/>
            <person name="Yang X."/>
            <person name="Jeffery I.B."/>
            <person name="Cooney J.C."/>
            <person name="Kagawa T.F."/>
            <person name="Liu W."/>
            <person name="Song Y."/>
            <person name="Salvetti E."/>
            <person name="Wrobel A."/>
            <person name="Rasinkangas P."/>
            <person name="Parkhill J."/>
            <person name="Rea M.C."/>
            <person name="O'Sullivan O."/>
            <person name="Ritari J."/>
            <person name="Douillard F.P."/>
            <person name="Paul Ross R."/>
            <person name="Yang R."/>
            <person name="Briner A.E."/>
            <person name="Felis G.E."/>
            <person name="de Vos W.M."/>
            <person name="Barrangou R."/>
            <person name="Klaenhammer T.R."/>
            <person name="Caufield P.W."/>
            <person name="Cui Y."/>
            <person name="Zhang H."/>
            <person name="O'Toole P.W."/>
        </authorList>
    </citation>
    <scope>NUCLEOTIDE SEQUENCE [LARGE SCALE GENOMIC DNA]</scope>
    <source>
        <strain evidence="7 8">DSM 19910</strain>
    </source>
</reference>
<dbReference type="PATRIC" id="fig|1423731.3.peg.1803"/>
<comment type="subcellular location">
    <subcellularLocation>
        <location evidence="1">Cell membrane</location>
        <topology evidence="1">Multi-pass membrane protein</topology>
    </subcellularLocation>
</comment>
<feature type="transmembrane region" description="Helical" evidence="6">
    <location>
        <begin position="21"/>
        <end position="42"/>
    </location>
</feature>
<proteinExistence type="predicted"/>
<dbReference type="GO" id="GO:0005886">
    <property type="term" value="C:plasma membrane"/>
    <property type="evidence" value="ECO:0007669"/>
    <property type="project" value="UniProtKB-SubCell"/>
</dbReference>
<accession>A0A0R1LZ50</accession>
<dbReference type="InterPro" id="IPR011701">
    <property type="entry name" value="MFS"/>
</dbReference>
<gene>
    <name evidence="7" type="ORF">FC81_GL001760</name>
</gene>
<feature type="transmembrane region" description="Helical" evidence="6">
    <location>
        <begin position="257"/>
        <end position="276"/>
    </location>
</feature>
<feature type="transmembrane region" description="Helical" evidence="6">
    <location>
        <begin position="221"/>
        <end position="237"/>
    </location>
</feature>
<dbReference type="PANTHER" id="PTHR23513:SF11">
    <property type="entry name" value="STAPHYLOFERRIN A TRANSPORTER"/>
    <property type="match status" value="1"/>
</dbReference>
<evidence type="ECO:0008006" key="9">
    <source>
        <dbReference type="Google" id="ProtNLM"/>
    </source>
</evidence>
<keyword evidence="2" id="KW-1003">Cell membrane</keyword>
<dbReference type="SUPFAM" id="SSF103473">
    <property type="entry name" value="MFS general substrate transporter"/>
    <property type="match status" value="1"/>
</dbReference>
<dbReference type="Pfam" id="PF07690">
    <property type="entry name" value="MFS_1"/>
    <property type="match status" value="1"/>
</dbReference>
<dbReference type="PANTHER" id="PTHR23513">
    <property type="entry name" value="INTEGRAL MEMBRANE EFFLUX PROTEIN-RELATED"/>
    <property type="match status" value="1"/>
</dbReference>
<feature type="transmembrane region" description="Helical" evidence="6">
    <location>
        <begin position="384"/>
        <end position="401"/>
    </location>
</feature>
<dbReference type="EMBL" id="AZEF01000032">
    <property type="protein sequence ID" value="KRL00925.1"/>
    <property type="molecule type" value="Genomic_DNA"/>
</dbReference>
<evidence type="ECO:0000256" key="1">
    <source>
        <dbReference type="ARBA" id="ARBA00004651"/>
    </source>
</evidence>
<keyword evidence="3 6" id="KW-0812">Transmembrane</keyword>
<evidence type="ECO:0000313" key="7">
    <source>
        <dbReference type="EMBL" id="KRL00925.1"/>
    </source>
</evidence>
<protein>
    <recommendedName>
        <fullName evidence="9">Major facilitator superfamily (MFS) profile domain-containing protein</fullName>
    </recommendedName>
</protein>
<dbReference type="Gene3D" id="1.20.1250.20">
    <property type="entry name" value="MFS general substrate transporter like domains"/>
    <property type="match status" value="1"/>
</dbReference>
<name>A0A0R1LZ50_9LACO</name>
<feature type="transmembrane region" description="Helical" evidence="6">
    <location>
        <begin position="103"/>
        <end position="124"/>
    </location>
</feature>
<sequence>MKELQQDNYHSIHCLLISRSFSEFGFAMYSITLPLIILRMTHSLSKSGIFFSILAIPVLLITPFTGVLVERVSRKALILICLLINTCVLGIQLAAYLTDIMRFNLLIFLAIIVAVIISLSDIATRVMFSELVPEKSLEKFNGIKSLIDNLSSFAAPMIGTTIYAFNGIKFVLTVVLGCLICAIFSLSKLRYCKQLSPKNDKINFFKDFKDGLTFIRSKKEVLKIAILAMSLNFFISGTDDIINPGILIKKYGISKSLFGLSQTMFILGVIFASWFVSHNKCINLHKKMPQLFVANGITMILIGLASIFMVLVPQMFFITFLFLESMVGFLTILVNIPLTSYFQSKVPINYQGRFFAFFSFTAQVSIPLGIGLTGVLAQQIGPDYAYIINNLLVICLVYFVFGANKH</sequence>
<feature type="transmembrane region" description="Helical" evidence="6">
    <location>
        <begin position="48"/>
        <end position="69"/>
    </location>
</feature>
<feature type="transmembrane region" description="Helical" evidence="6">
    <location>
        <begin position="76"/>
        <end position="97"/>
    </location>
</feature>
<keyword evidence="5 6" id="KW-0472">Membrane</keyword>
<evidence type="ECO:0000256" key="2">
    <source>
        <dbReference type="ARBA" id="ARBA00022475"/>
    </source>
</evidence>
<dbReference type="OrthoDB" id="9775268at2"/>